<evidence type="ECO:0000256" key="4">
    <source>
        <dbReference type="ARBA" id="ARBA00023128"/>
    </source>
</evidence>
<evidence type="ECO:0000256" key="1">
    <source>
        <dbReference type="ARBA" id="ARBA00004173"/>
    </source>
</evidence>
<evidence type="ECO:0000256" key="6">
    <source>
        <dbReference type="PIRNR" id="PIRNR029764"/>
    </source>
</evidence>
<evidence type="ECO:0000256" key="3">
    <source>
        <dbReference type="ARBA" id="ARBA00022980"/>
    </source>
</evidence>
<gene>
    <name evidence="8" type="ORF">DL764_008737</name>
</gene>
<evidence type="ECO:0000256" key="7">
    <source>
        <dbReference type="SAM" id="MobiDB-lite"/>
    </source>
</evidence>
<evidence type="ECO:0000313" key="9">
    <source>
        <dbReference type="Proteomes" id="UP000293360"/>
    </source>
</evidence>
<dbReference type="InterPro" id="IPR059242">
    <property type="entry name" value="mS23_dom"/>
</dbReference>
<dbReference type="PANTHER" id="PTHR37799:SF1">
    <property type="entry name" value="SMALL RIBOSOMAL SUBUNIT PROTEIN MS23"/>
    <property type="match status" value="1"/>
</dbReference>
<protein>
    <recommendedName>
        <fullName evidence="6">37S ribosomal protein S25, mitochondrial</fullName>
    </recommendedName>
</protein>
<dbReference type="InterPro" id="IPR016939">
    <property type="entry name" value="Ribosomal_mS23_fun"/>
</dbReference>
<comment type="subcellular location">
    <subcellularLocation>
        <location evidence="1 6">Mitochondrion</location>
    </subcellularLocation>
</comment>
<keyword evidence="5 6" id="KW-0687">Ribonucleoprotein</keyword>
<feature type="region of interest" description="Disordered" evidence="7">
    <location>
        <begin position="240"/>
        <end position="260"/>
    </location>
</feature>
<dbReference type="OrthoDB" id="5542239at2759"/>
<dbReference type="Proteomes" id="UP000293360">
    <property type="component" value="Unassembled WGS sequence"/>
</dbReference>
<proteinExistence type="inferred from homology"/>
<organism evidence="8 9">
    <name type="scientific">Monosporascus ibericus</name>
    <dbReference type="NCBI Taxonomy" id="155417"/>
    <lineage>
        <taxon>Eukaryota</taxon>
        <taxon>Fungi</taxon>
        <taxon>Dikarya</taxon>
        <taxon>Ascomycota</taxon>
        <taxon>Pezizomycotina</taxon>
        <taxon>Sordariomycetes</taxon>
        <taxon>Xylariomycetidae</taxon>
        <taxon>Xylariales</taxon>
        <taxon>Xylariales incertae sedis</taxon>
        <taxon>Monosporascus</taxon>
    </lineage>
</organism>
<dbReference type="CDD" id="cd23701">
    <property type="entry name" value="At1g26750"/>
    <property type="match status" value="1"/>
</dbReference>
<sequence length="260" mass="30546">MVGQRQIRPGRVYQTVTTLMNHRIFPGVKVQEPVWYKVVESIPPSEILTRPYPPQHKEHNPKARRASRLFQPQQLVYEEDELRRQFYKDHPWELARPRMIIEMDGKDAQRYDWSRGLRQPGMPLCGECVVQRQLYFMHNIPGTTREQAYDMARREFYSLRQEEEIERRIAKEEARMVGAYFGKGFLQVGMELEDQQYEAWKKWARKQIETVKAEQDAAYTSFDNEDDTTEEADADLDMYVDTTPEPVNPSQGAANPATGL</sequence>
<dbReference type="GO" id="GO:0005763">
    <property type="term" value="C:mitochondrial small ribosomal subunit"/>
    <property type="evidence" value="ECO:0007669"/>
    <property type="project" value="UniProtKB-UniRule"/>
</dbReference>
<name>A0A4Q4SWQ6_9PEZI</name>
<evidence type="ECO:0000313" key="8">
    <source>
        <dbReference type="EMBL" id="RYO88360.1"/>
    </source>
</evidence>
<dbReference type="PIRSF" id="PIRSF029764">
    <property type="entry name" value="RSM25"/>
    <property type="match status" value="1"/>
</dbReference>
<dbReference type="GO" id="GO:0003735">
    <property type="term" value="F:structural constituent of ribosome"/>
    <property type="evidence" value="ECO:0007669"/>
    <property type="project" value="UniProtKB-UniRule"/>
</dbReference>
<reference evidence="8 9" key="1">
    <citation type="submission" date="2018-06" db="EMBL/GenBank/DDBJ databases">
        <title>Complete Genomes of Monosporascus.</title>
        <authorList>
            <person name="Robinson A.J."/>
            <person name="Natvig D.O."/>
        </authorList>
    </citation>
    <scope>NUCLEOTIDE SEQUENCE [LARGE SCALE GENOMIC DNA]</scope>
    <source>
        <strain evidence="8 9">CBS 110550</strain>
    </source>
</reference>
<comment type="similarity">
    <text evidence="2">Belongs to the mitochondrion-specific ribosomal protein mS23 family.</text>
</comment>
<dbReference type="Pfam" id="PF13741">
    <property type="entry name" value="MRP-S25"/>
    <property type="match status" value="1"/>
</dbReference>
<accession>A0A4Q4SWQ6</accession>
<evidence type="ECO:0000256" key="5">
    <source>
        <dbReference type="ARBA" id="ARBA00023274"/>
    </source>
</evidence>
<comment type="subunit">
    <text evidence="6">Component of the mitochondrial small ribosomal subunit.</text>
</comment>
<dbReference type="STRING" id="155417.A0A4Q4SWQ6"/>
<keyword evidence="9" id="KW-1185">Reference proteome</keyword>
<evidence type="ECO:0000256" key="2">
    <source>
        <dbReference type="ARBA" id="ARBA00009864"/>
    </source>
</evidence>
<dbReference type="EMBL" id="QJNU01000723">
    <property type="protein sequence ID" value="RYO88360.1"/>
    <property type="molecule type" value="Genomic_DNA"/>
</dbReference>
<comment type="caution">
    <text evidence="8">The sequence shown here is derived from an EMBL/GenBank/DDBJ whole genome shotgun (WGS) entry which is preliminary data.</text>
</comment>
<keyword evidence="3 6" id="KW-0689">Ribosomal protein</keyword>
<keyword evidence="4 6" id="KW-0496">Mitochondrion</keyword>
<dbReference type="AlphaFoldDB" id="A0A4Q4SWQ6"/>
<dbReference type="PANTHER" id="PTHR37799">
    <property type="entry name" value="37S RIBOSOMAL PROTEIN S25, MITOCHONDRIAL"/>
    <property type="match status" value="1"/>
</dbReference>